<evidence type="ECO:0000256" key="10">
    <source>
        <dbReference type="SAM" id="Phobius"/>
    </source>
</evidence>
<evidence type="ECO:0000313" key="12">
    <source>
        <dbReference type="Proteomes" id="UP000311382"/>
    </source>
</evidence>
<feature type="compositionally biased region" description="Pro residues" evidence="9">
    <location>
        <begin position="1"/>
        <end position="10"/>
    </location>
</feature>
<evidence type="ECO:0000256" key="3">
    <source>
        <dbReference type="ARBA" id="ARBA00017689"/>
    </source>
</evidence>
<evidence type="ECO:0000256" key="7">
    <source>
        <dbReference type="ARBA" id="ARBA00023128"/>
    </source>
</evidence>
<evidence type="ECO:0000313" key="11">
    <source>
        <dbReference type="EMBL" id="TNY20381.1"/>
    </source>
</evidence>
<evidence type="ECO:0000256" key="1">
    <source>
        <dbReference type="ARBA" id="ARBA00004273"/>
    </source>
</evidence>
<feature type="transmembrane region" description="Helical" evidence="10">
    <location>
        <begin position="59"/>
        <end position="78"/>
    </location>
</feature>
<dbReference type="Proteomes" id="UP000311382">
    <property type="component" value="Unassembled WGS sequence"/>
</dbReference>
<keyword evidence="12" id="KW-1185">Reference proteome</keyword>
<feature type="region of interest" description="Disordered" evidence="9">
    <location>
        <begin position="148"/>
        <end position="213"/>
    </location>
</feature>
<evidence type="ECO:0000256" key="8">
    <source>
        <dbReference type="ARBA" id="ARBA00023136"/>
    </source>
</evidence>
<dbReference type="PANTHER" id="PTHR31586">
    <property type="entry name" value="CYTOCHROME C OXIDASE PROTEIN 20"/>
    <property type="match status" value="1"/>
</dbReference>
<protein>
    <recommendedName>
        <fullName evidence="3">Cytochrome c oxidase assembly protein COX20, mitochondrial</fullName>
    </recommendedName>
</protein>
<comment type="subcellular location">
    <subcellularLocation>
        <location evidence="1">Mitochondrion inner membrane</location>
    </subcellularLocation>
</comment>
<dbReference type="GO" id="GO:0005743">
    <property type="term" value="C:mitochondrial inner membrane"/>
    <property type="evidence" value="ECO:0007669"/>
    <property type="project" value="UniProtKB-SubCell"/>
</dbReference>
<feature type="compositionally biased region" description="Basic and acidic residues" evidence="9">
    <location>
        <begin position="149"/>
        <end position="159"/>
    </location>
</feature>
<dbReference type="OrthoDB" id="14603at2759"/>
<feature type="compositionally biased region" description="Basic and acidic residues" evidence="9">
    <location>
        <begin position="173"/>
        <end position="188"/>
    </location>
</feature>
<name>A0A5C5FXA0_9BASI</name>
<dbReference type="Pfam" id="PF12597">
    <property type="entry name" value="Cox20"/>
    <property type="match status" value="1"/>
</dbReference>
<comment type="similarity">
    <text evidence="2">Belongs to the COX20 family.</text>
</comment>
<dbReference type="InterPro" id="IPR022533">
    <property type="entry name" value="Cox20"/>
</dbReference>
<dbReference type="GO" id="GO:0033617">
    <property type="term" value="P:mitochondrial respiratory chain complex IV assembly"/>
    <property type="evidence" value="ECO:0007669"/>
    <property type="project" value="InterPro"/>
</dbReference>
<reference evidence="11 12" key="1">
    <citation type="submission" date="2019-03" db="EMBL/GenBank/DDBJ databases">
        <title>Rhodosporidium diobovatum UCD-FST 08-225 genome sequencing, assembly, and annotation.</title>
        <authorList>
            <person name="Fakankun I.U."/>
            <person name="Fristensky B."/>
            <person name="Levin D.B."/>
        </authorList>
    </citation>
    <scope>NUCLEOTIDE SEQUENCE [LARGE SCALE GENOMIC DNA]</scope>
    <source>
        <strain evidence="11 12">UCD-FST 08-225</strain>
    </source>
</reference>
<organism evidence="11 12">
    <name type="scientific">Rhodotorula diobovata</name>
    <dbReference type="NCBI Taxonomy" id="5288"/>
    <lineage>
        <taxon>Eukaryota</taxon>
        <taxon>Fungi</taxon>
        <taxon>Dikarya</taxon>
        <taxon>Basidiomycota</taxon>
        <taxon>Pucciniomycotina</taxon>
        <taxon>Microbotryomycetes</taxon>
        <taxon>Sporidiobolales</taxon>
        <taxon>Sporidiobolaceae</taxon>
        <taxon>Rhodotorula</taxon>
    </lineage>
</organism>
<keyword evidence="6 10" id="KW-1133">Transmembrane helix</keyword>
<comment type="caution">
    <text evidence="11">The sequence shown here is derived from an EMBL/GenBank/DDBJ whole genome shotgun (WGS) entry which is preliminary data.</text>
</comment>
<dbReference type="PANTHER" id="PTHR31586:SF1">
    <property type="entry name" value="CYTOCHROME C OXIDASE ASSEMBLY PROTEIN COX20, MITOCHONDRIAL"/>
    <property type="match status" value="1"/>
</dbReference>
<evidence type="ECO:0000256" key="2">
    <source>
        <dbReference type="ARBA" id="ARBA00009575"/>
    </source>
</evidence>
<keyword evidence="5" id="KW-0999">Mitochondrion inner membrane</keyword>
<feature type="region of interest" description="Disordered" evidence="9">
    <location>
        <begin position="1"/>
        <end position="31"/>
    </location>
</feature>
<keyword evidence="8 10" id="KW-0472">Membrane</keyword>
<evidence type="ECO:0000256" key="6">
    <source>
        <dbReference type="ARBA" id="ARBA00022989"/>
    </source>
</evidence>
<dbReference type="EMBL" id="SOZI01000068">
    <property type="protein sequence ID" value="TNY20381.1"/>
    <property type="molecule type" value="Genomic_DNA"/>
</dbReference>
<evidence type="ECO:0000256" key="4">
    <source>
        <dbReference type="ARBA" id="ARBA00022692"/>
    </source>
</evidence>
<evidence type="ECO:0000256" key="5">
    <source>
        <dbReference type="ARBA" id="ARBA00022792"/>
    </source>
</evidence>
<evidence type="ECO:0000256" key="9">
    <source>
        <dbReference type="SAM" id="MobiDB-lite"/>
    </source>
</evidence>
<dbReference type="STRING" id="5288.A0A5C5FXA0"/>
<keyword evidence="4 10" id="KW-0812">Transmembrane</keyword>
<sequence length="213" mass="22136">MSSPALPSPPASASAPGDAPPAPLDGSAPAQRPSVLDAAKTIRPLEDLQRLPNMPCARYSLLFGIVAGVSVGCLRFVFSRTARRGTLMGGGGGAGRWAEVGAAANWAVGAWGVGSLGAWETCRARQTAEAARMNALVSEIKARRAAKLSKMDSADERPGGNKGGIRVGPLGQEMRRELDQDDPRRGEGVPDLVPAPEQAEDKKKGGGWFGGRI</sequence>
<proteinExistence type="inferred from homology"/>
<dbReference type="AlphaFoldDB" id="A0A5C5FXA0"/>
<gene>
    <name evidence="11" type="ORF">DMC30DRAFT_417012</name>
</gene>
<accession>A0A5C5FXA0</accession>
<keyword evidence="7" id="KW-0496">Mitochondrion</keyword>